<reference evidence="3" key="1">
    <citation type="submission" date="2022-10" db="EMBL/GenBank/DDBJ databases">
        <authorList>
            <person name="Kim H.S."/>
            <person name="Kim J.-S."/>
            <person name="Suh M.K."/>
            <person name="Eom M.K."/>
            <person name="Lee J.-S."/>
        </authorList>
    </citation>
    <scope>NUCLEOTIDE SEQUENCE</scope>
    <source>
        <strain evidence="3">LIP-5</strain>
    </source>
</reference>
<keyword evidence="4" id="KW-1185">Reference proteome</keyword>
<feature type="domain" description="DUF306" evidence="2">
    <location>
        <begin position="29"/>
        <end position="134"/>
    </location>
</feature>
<comment type="caution">
    <text evidence="3">The sequence shown here is derived from an EMBL/GenBank/DDBJ whole genome shotgun (WGS) entry which is preliminary data.</text>
</comment>
<name>A0AAE3LJE2_9BACT</name>
<dbReference type="InterPro" id="IPR038670">
    <property type="entry name" value="HslJ-like_sf"/>
</dbReference>
<dbReference type="Proteomes" id="UP001209317">
    <property type="component" value="Unassembled WGS sequence"/>
</dbReference>
<evidence type="ECO:0000313" key="4">
    <source>
        <dbReference type="Proteomes" id="UP001209317"/>
    </source>
</evidence>
<dbReference type="Gene3D" id="2.40.128.270">
    <property type="match status" value="1"/>
</dbReference>
<feature type="chain" id="PRO_5042159425" evidence="1">
    <location>
        <begin position="21"/>
        <end position="142"/>
    </location>
</feature>
<proteinExistence type="predicted"/>
<evidence type="ECO:0000256" key="1">
    <source>
        <dbReference type="SAM" id="SignalP"/>
    </source>
</evidence>
<evidence type="ECO:0000313" key="3">
    <source>
        <dbReference type="EMBL" id="MCU7693642.1"/>
    </source>
</evidence>
<organism evidence="3 4">
    <name type="scientific">Haoranjiania flava</name>
    <dbReference type="NCBI Taxonomy" id="1856322"/>
    <lineage>
        <taxon>Bacteria</taxon>
        <taxon>Pseudomonadati</taxon>
        <taxon>Bacteroidota</taxon>
        <taxon>Chitinophagia</taxon>
        <taxon>Chitinophagales</taxon>
        <taxon>Chitinophagaceae</taxon>
        <taxon>Haoranjiania</taxon>
    </lineage>
</organism>
<dbReference type="RefSeq" id="WP_263037129.1">
    <property type="nucleotide sequence ID" value="NZ_JAOTPL010000003.1"/>
</dbReference>
<accession>A0AAE3LJE2</accession>
<protein>
    <submittedName>
        <fullName evidence="3">META domain-containing protein</fullName>
    </submittedName>
</protein>
<dbReference type="InterPro" id="IPR005184">
    <property type="entry name" value="DUF306_Meta_HslJ"/>
</dbReference>
<dbReference type="EMBL" id="JAOTPL010000003">
    <property type="protein sequence ID" value="MCU7693642.1"/>
    <property type="molecule type" value="Genomic_DNA"/>
</dbReference>
<feature type="signal peptide" evidence="1">
    <location>
        <begin position="1"/>
        <end position="20"/>
    </location>
</feature>
<keyword evidence="1" id="KW-0732">Signal</keyword>
<dbReference type="AlphaFoldDB" id="A0AAE3LJE2"/>
<sequence>MKQIVLVTAAVVICSIFCNACSKQAGSSQPLESKWMVTEMPGFTKEELMKVNAHIDLRNPENSTGSLDCNHLFWKTTTKNNGTIAFSQVNYTYKYCEGQMAMESKFVEIAPSITSYKLEGHFLYLYDKQGKQLIKAINPAWD</sequence>
<evidence type="ECO:0000259" key="2">
    <source>
        <dbReference type="Pfam" id="PF03724"/>
    </source>
</evidence>
<gene>
    <name evidence="3" type="ORF">OD355_03825</name>
</gene>
<dbReference type="Pfam" id="PF03724">
    <property type="entry name" value="META"/>
    <property type="match status" value="1"/>
</dbReference>